<sequence>MRPHHLWLAGVLLAGPAMAEDQRQLTTLPPPAQETLRQEMLNNLVALNDILTLVATDKLREAGAIAEQQLGLSAQDRHRDKPFEARPGPHMPPAMHALAMEGHRAASEFAKAAQTEERDRALALLPNLTSACVSCHASWRIR</sequence>
<name>A0A1J5S776_9ZZZZ</name>
<comment type="caution">
    <text evidence="2">The sequence shown here is derived from an EMBL/GenBank/DDBJ whole genome shotgun (WGS) entry which is preliminary data.</text>
</comment>
<gene>
    <name evidence="2" type="ORF">GALL_218960</name>
</gene>
<dbReference type="EMBL" id="MLJW01000154">
    <property type="protein sequence ID" value="OIQ96141.1"/>
    <property type="molecule type" value="Genomic_DNA"/>
</dbReference>
<dbReference type="SUPFAM" id="SSF47175">
    <property type="entry name" value="Cytochromes"/>
    <property type="match status" value="1"/>
</dbReference>
<evidence type="ECO:0008006" key="3">
    <source>
        <dbReference type="Google" id="ProtNLM"/>
    </source>
</evidence>
<evidence type="ECO:0000256" key="1">
    <source>
        <dbReference type="SAM" id="MobiDB-lite"/>
    </source>
</evidence>
<dbReference type="Gene3D" id="1.20.120.10">
    <property type="entry name" value="Cytochrome c/b562"/>
    <property type="match status" value="1"/>
</dbReference>
<evidence type="ECO:0000313" key="2">
    <source>
        <dbReference type="EMBL" id="OIQ96141.1"/>
    </source>
</evidence>
<dbReference type="GO" id="GO:0022900">
    <property type="term" value="P:electron transport chain"/>
    <property type="evidence" value="ECO:0007669"/>
    <property type="project" value="InterPro"/>
</dbReference>
<dbReference type="GO" id="GO:0005506">
    <property type="term" value="F:iron ion binding"/>
    <property type="evidence" value="ECO:0007669"/>
    <property type="project" value="InterPro"/>
</dbReference>
<dbReference type="GO" id="GO:0009055">
    <property type="term" value="F:electron transfer activity"/>
    <property type="evidence" value="ECO:0007669"/>
    <property type="project" value="InterPro"/>
</dbReference>
<accession>A0A1J5S776</accession>
<feature type="region of interest" description="Disordered" evidence="1">
    <location>
        <begin position="70"/>
        <end position="95"/>
    </location>
</feature>
<organism evidence="2">
    <name type="scientific">mine drainage metagenome</name>
    <dbReference type="NCBI Taxonomy" id="410659"/>
    <lineage>
        <taxon>unclassified sequences</taxon>
        <taxon>metagenomes</taxon>
        <taxon>ecological metagenomes</taxon>
    </lineage>
</organism>
<dbReference type="AlphaFoldDB" id="A0A1J5S776"/>
<dbReference type="InterPro" id="IPR010980">
    <property type="entry name" value="Cyt_c/b562"/>
</dbReference>
<reference evidence="2" key="1">
    <citation type="submission" date="2016-10" db="EMBL/GenBank/DDBJ databases">
        <title>Sequence of Gallionella enrichment culture.</title>
        <authorList>
            <person name="Poehlein A."/>
            <person name="Muehling M."/>
            <person name="Daniel R."/>
        </authorList>
    </citation>
    <scope>NUCLEOTIDE SEQUENCE</scope>
</reference>
<feature type="compositionally biased region" description="Basic and acidic residues" evidence="1">
    <location>
        <begin position="75"/>
        <end position="84"/>
    </location>
</feature>
<dbReference type="GO" id="GO:0020037">
    <property type="term" value="F:heme binding"/>
    <property type="evidence" value="ECO:0007669"/>
    <property type="project" value="InterPro"/>
</dbReference>
<proteinExistence type="predicted"/>
<protein>
    <recommendedName>
        <fullName evidence="3">Cytochrome C</fullName>
    </recommendedName>
</protein>